<dbReference type="EMBL" id="QXCT01000001">
    <property type="protein sequence ID" value="MDW9250650.1"/>
    <property type="molecule type" value="Genomic_DNA"/>
</dbReference>
<dbReference type="InterPro" id="IPR020845">
    <property type="entry name" value="AMP-binding_CS"/>
</dbReference>
<dbReference type="GO" id="GO:0006633">
    <property type="term" value="P:fatty acid biosynthetic process"/>
    <property type="evidence" value="ECO:0007669"/>
    <property type="project" value="TreeGrafter"/>
</dbReference>
<evidence type="ECO:0000259" key="4">
    <source>
        <dbReference type="Pfam" id="PF00501"/>
    </source>
</evidence>
<keyword evidence="3" id="KW-0479">Metal-binding</keyword>
<dbReference type="GO" id="GO:0071766">
    <property type="term" value="P:Actinobacterium-type cell wall biogenesis"/>
    <property type="evidence" value="ECO:0007669"/>
    <property type="project" value="UniProtKB-ARBA"/>
</dbReference>
<keyword evidence="2" id="KW-0436">Ligase</keyword>
<gene>
    <name evidence="5" type="ORF">C7S16_7240</name>
</gene>
<dbReference type="GO" id="GO:0070566">
    <property type="term" value="F:adenylyltransferase activity"/>
    <property type="evidence" value="ECO:0007669"/>
    <property type="project" value="TreeGrafter"/>
</dbReference>
<name>A0AAW9CJ56_BURTH</name>
<protein>
    <submittedName>
        <fullName evidence="5">AMP-binding enzyme family protein</fullName>
    </submittedName>
</protein>
<evidence type="ECO:0000256" key="1">
    <source>
        <dbReference type="ARBA" id="ARBA00006432"/>
    </source>
</evidence>
<evidence type="ECO:0000256" key="2">
    <source>
        <dbReference type="ARBA" id="ARBA00022598"/>
    </source>
</evidence>
<dbReference type="GO" id="GO:0016874">
    <property type="term" value="F:ligase activity"/>
    <property type="evidence" value="ECO:0007669"/>
    <property type="project" value="UniProtKB-KW"/>
</dbReference>
<sequence>MTTSAHVATVRTPTMVDIVRAHAERQPGRRAYTYLPEQEGAPAALLDYACLVRRADAIAAGLDRRLACEPDAPRMAMLLFPPGPDFLAAFWGCLSARVIAIPAPLPRPGRSPATLDAIARNAGARLILACRPQADAIGRIRAQSAALARLDVLFVDDMQADGAGRPAPPRPAAHDIAFLQYTSGSTSRPKGVVVRHRNLVANERMIAQAMSLDRASTTVTWMPHYHDMGLIGGMLQPLYSGADCVAMAPTTFLKRPLRWLQAIAQWRGVSSGGPDFAYRLCVERIAPEHTAGLDLSSWRVAFNGAEPVRAATIAAFGERFGPAGFRASACYPCYGMAEATLLAAGGRAGDGARVLRISAAGLAAGRAEPPAPGDASATAVCCGAPPAGARLAVVDPATRRRRPDGIVGEIWIAGPHVADGYHRAPEASAATFGAALAGPEPDAGPWLRTGDLGFLLDGGVYVTGRLKEMMIVNGRNLYPHDVEDTLRDGLAEIRDAAVFALAEPGGRERTVAILELAAAQRRLILQRDAHADAGLHAIAVGARALAARACELPLDHVRLSLPGAIVKTTSGKTRYGELRARMLALPDSLRQAPISIEAGRARREKA</sequence>
<dbReference type="FunFam" id="3.40.50.12780:FF:000013">
    <property type="entry name" value="Long-chain-fatty-acid--AMP ligase FadD32"/>
    <property type="match status" value="1"/>
</dbReference>
<dbReference type="Pfam" id="PF00501">
    <property type="entry name" value="AMP-binding"/>
    <property type="match status" value="1"/>
</dbReference>
<evidence type="ECO:0000313" key="6">
    <source>
        <dbReference type="Proteomes" id="UP001272137"/>
    </source>
</evidence>
<dbReference type="SUPFAM" id="SSF56801">
    <property type="entry name" value="Acetyl-CoA synthetase-like"/>
    <property type="match status" value="1"/>
</dbReference>
<accession>A0AAW9CJ56</accession>
<dbReference type="InterPro" id="IPR045851">
    <property type="entry name" value="AMP-bd_C_sf"/>
</dbReference>
<dbReference type="InterPro" id="IPR000873">
    <property type="entry name" value="AMP-dep_synth/lig_dom"/>
</dbReference>
<dbReference type="GO" id="GO:0046872">
    <property type="term" value="F:metal ion binding"/>
    <property type="evidence" value="ECO:0007669"/>
    <property type="project" value="UniProtKB-KW"/>
</dbReference>
<evidence type="ECO:0000256" key="3">
    <source>
        <dbReference type="ARBA" id="ARBA00022723"/>
    </source>
</evidence>
<dbReference type="Proteomes" id="UP001272137">
    <property type="component" value="Unassembled WGS sequence"/>
</dbReference>
<comment type="similarity">
    <text evidence="1">Belongs to the ATP-dependent AMP-binding enzyme family.</text>
</comment>
<dbReference type="InterPro" id="IPR042099">
    <property type="entry name" value="ANL_N_sf"/>
</dbReference>
<dbReference type="PANTHER" id="PTHR22754:SF32">
    <property type="entry name" value="DISCO-INTERACTING PROTEIN 2"/>
    <property type="match status" value="1"/>
</dbReference>
<dbReference type="Gene3D" id="3.30.300.30">
    <property type="match status" value="1"/>
</dbReference>
<organism evidence="5 6">
    <name type="scientific">Burkholderia thailandensis</name>
    <dbReference type="NCBI Taxonomy" id="57975"/>
    <lineage>
        <taxon>Bacteria</taxon>
        <taxon>Pseudomonadati</taxon>
        <taxon>Pseudomonadota</taxon>
        <taxon>Betaproteobacteria</taxon>
        <taxon>Burkholderiales</taxon>
        <taxon>Burkholderiaceae</taxon>
        <taxon>Burkholderia</taxon>
        <taxon>pseudomallei group</taxon>
    </lineage>
</organism>
<dbReference type="PANTHER" id="PTHR22754">
    <property type="entry name" value="DISCO-INTERACTING PROTEIN 2 DIP2 -RELATED"/>
    <property type="match status" value="1"/>
</dbReference>
<feature type="domain" description="AMP-dependent synthetase/ligase" evidence="4">
    <location>
        <begin position="20"/>
        <end position="422"/>
    </location>
</feature>
<dbReference type="InterPro" id="IPR040097">
    <property type="entry name" value="FAAL/FAAC"/>
</dbReference>
<dbReference type="PROSITE" id="PS00455">
    <property type="entry name" value="AMP_BINDING"/>
    <property type="match status" value="1"/>
</dbReference>
<dbReference type="RefSeq" id="WP_259032590.1">
    <property type="nucleotide sequence ID" value="NZ_JANUQN010000010.1"/>
</dbReference>
<reference evidence="5" key="1">
    <citation type="submission" date="2018-08" db="EMBL/GenBank/DDBJ databases">
        <title>Identification of Burkholderia cepacia strains that express a Burkholderia pseudomallei-like capsular polysaccharide.</title>
        <authorList>
            <person name="Burtnick M.N."/>
            <person name="Vongsouvath M."/>
            <person name="Newton P."/>
            <person name="Wuthiekanun V."/>
            <person name="Limmathurotsakul D."/>
            <person name="Brett P.J."/>
            <person name="Chantratita N."/>
            <person name="Dance D.A."/>
        </authorList>
    </citation>
    <scope>NUCLEOTIDE SEQUENCE</scope>
    <source>
        <strain evidence="5">SBXCC001</strain>
    </source>
</reference>
<dbReference type="Gene3D" id="3.40.50.12780">
    <property type="entry name" value="N-terminal domain of ligase-like"/>
    <property type="match status" value="1"/>
</dbReference>
<dbReference type="GO" id="GO:0005886">
    <property type="term" value="C:plasma membrane"/>
    <property type="evidence" value="ECO:0007669"/>
    <property type="project" value="TreeGrafter"/>
</dbReference>
<dbReference type="AlphaFoldDB" id="A0AAW9CJ56"/>
<dbReference type="CDD" id="cd05931">
    <property type="entry name" value="FAAL"/>
    <property type="match status" value="1"/>
</dbReference>
<proteinExistence type="inferred from homology"/>
<comment type="caution">
    <text evidence="5">The sequence shown here is derived from an EMBL/GenBank/DDBJ whole genome shotgun (WGS) entry which is preliminary data.</text>
</comment>
<evidence type="ECO:0000313" key="5">
    <source>
        <dbReference type="EMBL" id="MDW9250650.1"/>
    </source>
</evidence>